<name>A0A0E9TCD8_ANGAN</name>
<dbReference type="AlphaFoldDB" id="A0A0E9TCD8"/>
<dbReference type="EMBL" id="GBXM01058194">
    <property type="protein sequence ID" value="JAH50383.1"/>
    <property type="molecule type" value="Transcribed_RNA"/>
</dbReference>
<proteinExistence type="predicted"/>
<accession>A0A0E9TCD8</accession>
<reference evidence="1" key="2">
    <citation type="journal article" date="2015" name="Fish Shellfish Immunol.">
        <title>Early steps in the European eel (Anguilla anguilla)-Vibrio vulnificus interaction in the gills: Role of the RtxA13 toxin.</title>
        <authorList>
            <person name="Callol A."/>
            <person name="Pajuelo D."/>
            <person name="Ebbesson L."/>
            <person name="Teles M."/>
            <person name="MacKenzie S."/>
            <person name="Amaro C."/>
        </authorList>
    </citation>
    <scope>NUCLEOTIDE SEQUENCE</scope>
</reference>
<protein>
    <submittedName>
        <fullName evidence="1">Uncharacterized protein</fullName>
    </submittedName>
</protein>
<organism evidence="1">
    <name type="scientific">Anguilla anguilla</name>
    <name type="common">European freshwater eel</name>
    <name type="synonym">Muraena anguilla</name>
    <dbReference type="NCBI Taxonomy" id="7936"/>
    <lineage>
        <taxon>Eukaryota</taxon>
        <taxon>Metazoa</taxon>
        <taxon>Chordata</taxon>
        <taxon>Craniata</taxon>
        <taxon>Vertebrata</taxon>
        <taxon>Euteleostomi</taxon>
        <taxon>Actinopterygii</taxon>
        <taxon>Neopterygii</taxon>
        <taxon>Teleostei</taxon>
        <taxon>Anguilliformes</taxon>
        <taxon>Anguillidae</taxon>
        <taxon>Anguilla</taxon>
    </lineage>
</organism>
<evidence type="ECO:0000313" key="1">
    <source>
        <dbReference type="EMBL" id="JAH50383.1"/>
    </source>
</evidence>
<reference evidence="1" key="1">
    <citation type="submission" date="2014-11" db="EMBL/GenBank/DDBJ databases">
        <authorList>
            <person name="Amaro Gonzalez C."/>
        </authorList>
    </citation>
    <scope>NUCLEOTIDE SEQUENCE</scope>
</reference>
<sequence>MKIKLTIWDQDSCTQILFLMQGFYSFYCFRMTFIRSFFS</sequence>